<reference evidence="1" key="1">
    <citation type="submission" date="2023-07" db="EMBL/GenBank/DDBJ databases">
        <authorList>
            <consortium name="CYATHOMIX"/>
        </authorList>
    </citation>
    <scope>NUCLEOTIDE SEQUENCE</scope>
    <source>
        <strain evidence="1">N/A</strain>
    </source>
</reference>
<dbReference type="Proteomes" id="UP001176961">
    <property type="component" value="Unassembled WGS sequence"/>
</dbReference>
<gene>
    <name evidence="1" type="ORF">CYNAS_LOCUS353</name>
</gene>
<dbReference type="AlphaFoldDB" id="A0AA36GJA2"/>
<keyword evidence="2" id="KW-1185">Reference proteome</keyword>
<protein>
    <submittedName>
        <fullName evidence="1">Uncharacterized protein</fullName>
    </submittedName>
</protein>
<evidence type="ECO:0000313" key="1">
    <source>
        <dbReference type="EMBL" id="CAJ0588370.1"/>
    </source>
</evidence>
<name>A0AA36GJA2_CYLNA</name>
<dbReference type="EMBL" id="CATQJL010000001">
    <property type="protein sequence ID" value="CAJ0588370.1"/>
    <property type="molecule type" value="Genomic_DNA"/>
</dbReference>
<comment type="caution">
    <text evidence="1">The sequence shown here is derived from an EMBL/GenBank/DDBJ whole genome shotgun (WGS) entry which is preliminary data.</text>
</comment>
<organism evidence="1 2">
    <name type="scientific">Cylicocyclus nassatus</name>
    <name type="common">Nematode worm</name>
    <dbReference type="NCBI Taxonomy" id="53992"/>
    <lineage>
        <taxon>Eukaryota</taxon>
        <taxon>Metazoa</taxon>
        <taxon>Ecdysozoa</taxon>
        <taxon>Nematoda</taxon>
        <taxon>Chromadorea</taxon>
        <taxon>Rhabditida</taxon>
        <taxon>Rhabditina</taxon>
        <taxon>Rhabditomorpha</taxon>
        <taxon>Strongyloidea</taxon>
        <taxon>Strongylidae</taxon>
        <taxon>Cylicocyclus</taxon>
    </lineage>
</organism>
<evidence type="ECO:0000313" key="2">
    <source>
        <dbReference type="Proteomes" id="UP001176961"/>
    </source>
</evidence>
<proteinExistence type="predicted"/>
<accession>A0AA36GJA2</accession>
<sequence length="176" mass="20157">MQPYAGASAPMNTKTNVKQILRCMEDNYGTSVVSLIRMDFLDYPQSPFGERSARLAAMRQNIPQRHNSIVDHMDSGRNNNSKWLGAEADRAVNLDEVYRQVENADSRRGEIICNFVTALLIQSYNPEKWDKLYVRAQPGRCYIVDNGLIARFLMEVDIRNNNRLQNTYSGNVTECM</sequence>